<dbReference type="InterPro" id="IPR009057">
    <property type="entry name" value="Homeodomain-like_sf"/>
</dbReference>
<dbReference type="EMBL" id="AUZZ01000242">
    <property type="protein sequence ID" value="EQD68712.1"/>
    <property type="molecule type" value="Genomic_DNA"/>
</dbReference>
<proteinExistence type="predicted"/>
<sequence length="140" mass="16979">MSAEELEQQIKTLEKDTRVLKRLYFIRYRYEGDSVETVAEKVGVYKMVTYQWQDRWNEDGYDGLVPRFAGGKPAKLSREKIERLRSILEERDDWTTEEVQDIIEKRFGIRFTQKHVRTILRKLGMKYAKPYQHDYRRPKN</sequence>
<reference evidence="1" key="1">
    <citation type="submission" date="2013-08" db="EMBL/GenBank/DDBJ databases">
        <authorList>
            <person name="Mendez C."/>
            <person name="Richter M."/>
            <person name="Ferrer M."/>
            <person name="Sanchez J."/>
        </authorList>
    </citation>
    <scope>NUCLEOTIDE SEQUENCE</scope>
</reference>
<comment type="caution">
    <text evidence="1">The sequence shown here is derived from an EMBL/GenBank/DDBJ whole genome shotgun (WGS) entry which is preliminary data.</text>
</comment>
<dbReference type="AlphaFoldDB" id="T1BGF7"/>
<accession>T1BGF7</accession>
<evidence type="ECO:0000313" key="1">
    <source>
        <dbReference type="EMBL" id="EQD68712.1"/>
    </source>
</evidence>
<reference evidence="1" key="2">
    <citation type="journal article" date="2014" name="ISME J.">
        <title>Microbial stratification in low pH oxic and suboxic macroscopic growths along an acid mine drainage.</title>
        <authorList>
            <person name="Mendez-Garcia C."/>
            <person name="Mesa V."/>
            <person name="Sprenger R.R."/>
            <person name="Richter M."/>
            <person name="Diez M.S."/>
            <person name="Solano J."/>
            <person name="Bargiela R."/>
            <person name="Golyshina O.V."/>
            <person name="Manteca A."/>
            <person name="Ramos J.L."/>
            <person name="Gallego J.R."/>
            <person name="Llorente I."/>
            <person name="Martins Dos Santos V.A."/>
            <person name="Jensen O.N."/>
            <person name="Pelaez A.I."/>
            <person name="Sanchez J."/>
            <person name="Ferrer M."/>
        </authorList>
    </citation>
    <scope>NUCLEOTIDE SEQUENCE</scope>
</reference>
<dbReference type="SUPFAM" id="SSF46689">
    <property type="entry name" value="Homeodomain-like"/>
    <property type="match status" value="1"/>
</dbReference>
<organism evidence="1">
    <name type="scientific">mine drainage metagenome</name>
    <dbReference type="NCBI Taxonomy" id="410659"/>
    <lineage>
        <taxon>unclassified sequences</taxon>
        <taxon>metagenomes</taxon>
        <taxon>ecological metagenomes</taxon>
    </lineage>
</organism>
<name>T1BGF7_9ZZZZ</name>
<gene>
    <name evidence="1" type="ORF">B2A_00318</name>
</gene>
<protein>
    <submittedName>
        <fullName evidence="1">ISA1083-3 transposase</fullName>
    </submittedName>
</protein>
<dbReference type="Pfam" id="PF13565">
    <property type="entry name" value="HTH_32"/>
    <property type="match status" value="1"/>
</dbReference>
<feature type="non-terminal residue" evidence="1">
    <location>
        <position position="140"/>
    </location>
</feature>